<accession>A0A3N2PKV9</accession>
<keyword evidence="8 9" id="KW-0624">Polysaccharide degradation</keyword>
<keyword evidence="2 9" id="KW-0719">Serine esterase</keyword>
<name>A0A3N2PKV9_SODAK</name>
<dbReference type="GeneID" id="39577831"/>
<evidence type="ECO:0000256" key="3">
    <source>
        <dbReference type="ARBA" id="ARBA00022525"/>
    </source>
</evidence>
<dbReference type="EC" id="3.1.1.-" evidence="9"/>
<dbReference type="PANTHER" id="PTHR43037">
    <property type="entry name" value="UNNAMED PRODUCT-RELATED"/>
    <property type="match status" value="1"/>
</dbReference>
<evidence type="ECO:0000256" key="8">
    <source>
        <dbReference type="ARBA" id="ARBA00023326"/>
    </source>
</evidence>
<dbReference type="InterPro" id="IPR050955">
    <property type="entry name" value="Plant_Biomass_Hydrol_Est"/>
</dbReference>
<dbReference type="STRING" id="1314773.A0A3N2PKV9"/>
<evidence type="ECO:0000256" key="4">
    <source>
        <dbReference type="ARBA" id="ARBA00022729"/>
    </source>
</evidence>
<dbReference type="Proteomes" id="UP000272025">
    <property type="component" value="Unassembled WGS sequence"/>
</dbReference>
<dbReference type="AlphaFoldDB" id="A0A3N2PKV9"/>
<keyword evidence="7 9" id="KW-0119">Carbohydrate metabolism</keyword>
<comment type="function">
    <text evidence="9">Esterase involved in the hydrolysis of xylan, a major structural heterogeneous polysaccharide found in plant biomass representing the second most abundant polysaccharide in the biosphere, after cellulose.</text>
</comment>
<dbReference type="InterPro" id="IPR010126">
    <property type="entry name" value="Esterase_phb"/>
</dbReference>
<dbReference type="GO" id="GO:0005576">
    <property type="term" value="C:extracellular region"/>
    <property type="evidence" value="ECO:0007669"/>
    <property type="project" value="UniProtKB-SubCell"/>
</dbReference>
<keyword evidence="6" id="KW-0325">Glycoprotein</keyword>
<evidence type="ECO:0000256" key="1">
    <source>
        <dbReference type="ARBA" id="ARBA00004613"/>
    </source>
</evidence>
<evidence type="ECO:0000256" key="6">
    <source>
        <dbReference type="ARBA" id="ARBA00023180"/>
    </source>
</evidence>
<dbReference type="SUPFAM" id="SSF53474">
    <property type="entry name" value="alpha/beta-Hydrolases"/>
    <property type="match status" value="2"/>
</dbReference>
<evidence type="ECO:0000256" key="9">
    <source>
        <dbReference type="RuleBase" id="RU367147"/>
    </source>
</evidence>
<dbReference type="PANTHER" id="PTHR43037:SF3">
    <property type="entry name" value="FERULOYL ESTERASE B"/>
    <property type="match status" value="1"/>
</dbReference>
<dbReference type="RefSeq" id="XP_028462856.1">
    <property type="nucleotide sequence ID" value="XM_028609353.1"/>
</dbReference>
<gene>
    <name evidence="10" type="ORF">SODALDRAFT_317622</name>
</gene>
<dbReference type="Pfam" id="PF10503">
    <property type="entry name" value="Esterase_PHB"/>
    <property type="match status" value="1"/>
</dbReference>
<organism evidence="10 11">
    <name type="scientific">Sodiomyces alkalinus (strain CBS 110278 / VKM F-3762 / F11)</name>
    <name type="common">Alkaliphilic filamentous fungus</name>
    <dbReference type="NCBI Taxonomy" id="1314773"/>
    <lineage>
        <taxon>Eukaryota</taxon>
        <taxon>Fungi</taxon>
        <taxon>Dikarya</taxon>
        <taxon>Ascomycota</taxon>
        <taxon>Pezizomycotina</taxon>
        <taxon>Sordariomycetes</taxon>
        <taxon>Hypocreomycetidae</taxon>
        <taxon>Glomerellales</taxon>
        <taxon>Plectosphaerellaceae</taxon>
        <taxon>Sodiomyces</taxon>
    </lineage>
</organism>
<dbReference type="EMBL" id="ML119062">
    <property type="protein sequence ID" value="ROT35050.1"/>
    <property type="molecule type" value="Genomic_DNA"/>
</dbReference>
<dbReference type="OrthoDB" id="2425929at2759"/>
<reference evidence="10 11" key="1">
    <citation type="journal article" date="2018" name="Mol. Ecol.">
        <title>The obligate alkalophilic soda-lake fungus Sodiomyces alkalinus has shifted to a protein diet.</title>
        <authorList>
            <person name="Grum-Grzhimaylo A.A."/>
            <person name="Falkoski D.L."/>
            <person name="van den Heuvel J."/>
            <person name="Valero-Jimenez C.A."/>
            <person name="Min B."/>
            <person name="Choi I.G."/>
            <person name="Lipzen A."/>
            <person name="Daum C.G."/>
            <person name="Aanen D.K."/>
            <person name="Tsang A."/>
            <person name="Henrissat B."/>
            <person name="Bilanenko E.N."/>
            <person name="de Vries R.P."/>
            <person name="van Kan J.A.L."/>
            <person name="Grigoriev I.V."/>
            <person name="Debets A.J.M."/>
        </authorList>
    </citation>
    <scope>NUCLEOTIDE SEQUENCE [LARGE SCALE GENOMIC DNA]</scope>
    <source>
        <strain evidence="10 11">F11</strain>
    </source>
</reference>
<keyword evidence="3 9" id="KW-0964">Secreted</keyword>
<evidence type="ECO:0000313" key="11">
    <source>
        <dbReference type="Proteomes" id="UP000272025"/>
    </source>
</evidence>
<evidence type="ECO:0000256" key="2">
    <source>
        <dbReference type="ARBA" id="ARBA00022487"/>
    </source>
</evidence>
<keyword evidence="11" id="KW-1185">Reference proteome</keyword>
<protein>
    <recommendedName>
        <fullName evidence="9">Carboxylic ester hydrolase</fullName>
        <ecNumber evidence="9">3.1.1.-</ecNumber>
    </recommendedName>
</protein>
<comment type="subcellular location">
    <subcellularLocation>
        <location evidence="1 9">Secreted</location>
    </subcellularLocation>
</comment>
<dbReference type="GO" id="GO:0045493">
    <property type="term" value="P:xylan catabolic process"/>
    <property type="evidence" value="ECO:0007669"/>
    <property type="project" value="UniProtKB-UniRule"/>
</dbReference>
<feature type="signal peptide" evidence="9">
    <location>
        <begin position="1"/>
        <end position="19"/>
    </location>
</feature>
<evidence type="ECO:0000313" key="10">
    <source>
        <dbReference type="EMBL" id="ROT35050.1"/>
    </source>
</evidence>
<dbReference type="Gene3D" id="3.40.50.1820">
    <property type="entry name" value="alpha/beta hydrolase"/>
    <property type="match status" value="1"/>
</dbReference>
<feature type="chain" id="PRO_5029034957" description="Carboxylic ester hydrolase" evidence="9">
    <location>
        <begin position="20"/>
        <end position="292"/>
    </location>
</feature>
<keyword evidence="5 9" id="KW-0378">Hydrolase</keyword>
<dbReference type="GO" id="GO:0052689">
    <property type="term" value="F:carboxylic ester hydrolase activity"/>
    <property type="evidence" value="ECO:0007669"/>
    <property type="project" value="UniProtKB-KW"/>
</dbReference>
<dbReference type="InterPro" id="IPR029058">
    <property type="entry name" value="AB_hydrolase_fold"/>
</dbReference>
<comment type="similarity">
    <text evidence="9">Belongs to the carbohydrate esterase 1 (CE1) family.</text>
</comment>
<keyword evidence="4 9" id="KW-0732">Signal</keyword>
<evidence type="ECO:0000256" key="7">
    <source>
        <dbReference type="ARBA" id="ARBA00023277"/>
    </source>
</evidence>
<dbReference type="NCBIfam" id="TIGR01840">
    <property type="entry name" value="esterase_phb"/>
    <property type="match status" value="1"/>
</dbReference>
<proteinExistence type="inferred from homology"/>
<evidence type="ECO:0000256" key="5">
    <source>
        <dbReference type="ARBA" id="ARBA00022801"/>
    </source>
</evidence>
<sequence>MKATTVLGVASLLLQPAYASLRQISNWGFTPGGLTLHAYIPNNLPPNPAVILALHPCGGSGQGYHQSSGYSPLADTHGFIVLYPSSTKDMNCWDVATTRTLSRDGGGDSQALADMVDWAIANHGADQDRVFVSGTSSGCMMTNVMMATYPDYFAAATCYSGVSAGCLAGSPGSSPISADPTCANGQNIKTPQEWADLARSMYPCYTGPYPPLKTYHGLDDTFVHWRNLDEQLKQWSAIHGVSFSHEVANNPRQGYTQRVYGDGTKLVGVTAQGVGHVVPVVPDEDLRWFGII</sequence>